<dbReference type="PROSITE" id="PS51354">
    <property type="entry name" value="GLUTAREDOXIN_2"/>
    <property type="match status" value="1"/>
</dbReference>
<dbReference type="SUPFAM" id="SSF52833">
    <property type="entry name" value="Thioredoxin-like"/>
    <property type="match status" value="1"/>
</dbReference>
<evidence type="ECO:0000256" key="1">
    <source>
        <dbReference type="SAM" id="Phobius"/>
    </source>
</evidence>
<name>A0A2M7RNN7_9BACT</name>
<feature type="transmembrane region" description="Helical" evidence="1">
    <location>
        <begin position="148"/>
        <end position="173"/>
    </location>
</feature>
<gene>
    <name evidence="2" type="ORF">COY61_01780</name>
</gene>
<feature type="transmembrane region" description="Helical" evidence="1">
    <location>
        <begin position="267"/>
        <end position="290"/>
    </location>
</feature>
<feature type="transmembrane region" description="Helical" evidence="1">
    <location>
        <begin position="351"/>
        <end position="372"/>
    </location>
</feature>
<proteinExistence type="predicted"/>
<feature type="transmembrane region" description="Helical" evidence="1">
    <location>
        <begin position="213"/>
        <end position="234"/>
    </location>
</feature>
<dbReference type="InterPro" id="IPR036249">
    <property type="entry name" value="Thioredoxin-like_sf"/>
</dbReference>
<accession>A0A2M7RNN7</accession>
<organism evidence="2 3">
    <name type="scientific">bacterium (Candidatus Gribaldobacteria) CG_4_10_14_0_8_um_filter_33_9</name>
    <dbReference type="NCBI Taxonomy" id="2014266"/>
    <lineage>
        <taxon>Bacteria</taxon>
        <taxon>Candidatus Gribaldobacteria</taxon>
    </lineage>
</organism>
<dbReference type="Proteomes" id="UP000229371">
    <property type="component" value="Unassembled WGS sequence"/>
</dbReference>
<sequence>MKKYIFILILVLMFTFSGKDFIFSSAKPEIYFFYSATCPHCIEEKGFLKGLKEKYPEINLKEYEIISNIENQKVLKSFYKKYNVPKGEMGRVPVTFTSAKYFIGFNQKIAQDIESCLKQCLLSGKEKESSYKIKIPFYGIVDLSKMSLLVLTITLGALDGLNPCAMWVLLLLIALAINTRSRKKIWLIGGTFILASGIVYFLILSAWLNLFLAIGYVNLTRFLIGIFALSAGVWQIKNFITYRPGVCKIVGMKSGLEKKIKEKTEKIVGFSTGFAMIGGLILLALGVNLIEFFCSAGLPAIYTRILALNQISSLSYYLYLLLYTFIFMLDDLIIFSLAAITLSKIGFTEKYNYWSTLIGGLLMFILGILLIFNPQLLMLV</sequence>
<dbReference type="AlphaFoldDB" id="A0A2M7RNN7"/>
<keyword evidence="1" id="KW-1133">Transmembrane helix</keyword>
<dbReference type="EMBL" id="PFMI01000047">
    <property type="protein sequence ID" value="PIZ00716.1"/>
    <property type="molecule type" value="Genomic_DNA"/>
</dbReference>
<dbReference type="Gene3D" id="3.40.30.10">
    <property type="entry name" value="Glutaredoxin"/>
    <property type="match status" value="1"/>
</dbReference>
<feature type="transmembrane region" description="Helical" evidence="1">
    <location>
        <begin position="185"/>
        <end position="207"/>
    </location>
</feature>
<evidence type="ECO:0000313" key="3">
    <source>
        <dbReference type="Proteomes" id="UP000229371"/>
    </source>
</evidence>
<protein>
    <submittedName>
        <fullName evidence="2">Uncharacterized protein</fullName>
    </submittedName>
</protein>
<feature type="transmembrane region" description="Helical" evidence="1">
    <location>
        <begin position="316"/>
        <end position="339"/>
    </location>
</feature>
<evidence type="ECO:0000313" key="2">
    <source>
        <dbReference type="EMBL" id="PIZ00716.1"/>
    </source>
</evidence>
<keyword evidence="1" id="KW-0812">Transmembrane</keyword>
<keyword evidence="1" id="KW-0472">Membrane</keyword>
<comment type="caution">
    <text evidence="2">The sequence shown here is derived from an EMBL/GenBank/DDBJ whole genome shotgun (WGS) entry which is preliminary data.</text>
</comment>
<reference evidence="3" key="1">
    <citation type="submission" date="2017-09" db="EMBL/GenBank/DDBJ databases">
        <title>Depth-based differentiation of microbial function through sediment-hosted aquifers and enrichment of novel symbionts in the deep terrestrial subsurface.</title>
        <authorList>
            <person name="Probst A.J."/>
            <person name="Ladd B."/>
            <person name="Jarett J.K."/>
            <person name="Geller-Mcgrath D.E."/>
            <person name="Sieber C.M.K."/>
            <person name="Emerson J.B."/>
            <person name="Anantharaman K."/>
            <person name="Thomas B.C."/>
            <person name="Malmstrom R."/>
            <person name="Stieglmeier M."/>
            <person name="Klingl A."/>
            <person name="Woyke T."/>
            <person name="Ryan C.M."/>
            <person name="Banfield J.F."/>
        </authorList>
    </citation>
    <scope>NUCLEOTIDE SEQUENCE [LARGE SCALE GENOMIC DNA]</scope>
</reference>